<dbReference type="Gene3D" id="2.130.10.10">
    <property type="entry name" value="YVTN repeat-like/Quinoprotein amine dehydrogenase"/>
    <property type="match status" value="1"/>
</dbReference>
<comment type="caution">
    <text evidence="2">The sequence shown here is derived from an EMBL/GenBank/DDBJ whole genome shotgun (WGS) entry which is preliminary data.</text>
</comment>
<accession>A0A7X5X8H0</accession>
<name>A0A7X5X8H0_STRMQ</name>
<reference evidence="2 3" key="1">
    <citation type="submission" date="2020-02" db="EMBL/GenBank/DDBJ databases">
        <title>Streptomyces malaysiensis DSM14702 (JHCC583434, PFL_A843) Genome sequencing and assembly.</title>
        <authorList>
            <person name="Samborskyy M."/>
        </authorList>
    </citation>
    <scope>NUCLEOTIDE SEQUENCE [LARGE SCALE GENOMIC DNA]</scope>
    <source>
        <strain evidence="2 3">DSM 14702</strain>
    </source>
</reference>
<gene>
    <name evidence="2" type="ORF">SMALB_6580</name>
</gene>
<feature type="region of interest" description="Disordered" evidence="1">
    <location>
        <begin position="1"/>
        <end position="34"/>
    </location>
</feature>
<organism evidence="2 3">
    <name type="scientific">Streptomyces malaysiensis</name>
    <dbReference type="NCBI Taxonomy" id="92644"/>
    <lineage>
        <taxon>Bacteria</taxon>
        <taxon>Bacillati</taxon>
        <taxon>Actinomycetota</taxon>
        <taxon>Actinomycetes</taxon>
        <taxon>Kitasatosporales</taxon>
        <taxon>Streptomycetaceae</taxon>
        <taxon>Streptomyces</taxon>
        <taxon>Streptomyces violaceusniger group</taxon>
    </lineage>
</organism>
<evidence type="ECO:0000313" key="2">
    <source>
        <dbReference type="EMBL" id="NIY68487.1"/>
    </source>
</evidence>
<dbReference type="InterPro" id="IPR015943">
    <property type="entry name" value="WD40/YVTN_repeat-like_dom_sf"/>
</dbReference>
<evidence type="ECO:0000256" key="1">
    <source>
        <dbReference type="SAM" id="MobiDB-lite"/>
    </source>
</evidence>
<sequence>MSQPSLPPHHQSPHQPAQPRGARRAPSRGRRAKPALKLIVGGVLAAALVSGCGSGGDDDGKSGGSSSKGAQAKTLGKVAMPKVGKETNTMGTWVTDTTFAKGDVNKIVGYSLDGAKSRWEIPLGGQLCWASPHMTKEGLTAVLFRDGAGEDALCTRVGLVDLKKGKLVWQKEGSDSEGNAGVQFDEVTIGGGTVAAGGTGGGGAWSLDGKPLWKPAYLADCDDDGYAGGDDKLVAIRGCDSAEDSSEQRLEVQTVDPGTRDVLSSYKLDEKVEYAHVISTSPLVVGVDTGDSDAGTGTTDILTIDDSGKQGKLLSTIDILAKGYQPNCPATSVEGCGELALDKASGTLYLSSEVDVDDGGPGERITGLNLKTGKETGKTKMAESRSLIPVQTDDDGALIAYLGSMYSEAGGVVRVDPENFEMETIQTHPDDMKDAESGMDVYGDCTMIYAGKKLYIGDDRATRPTSGDGAGRPLAVVFGP</sequence>
<dbReference type="Proteomes" id="UP000536624">
    <property type="component" value="Unassembled WGS sequence"/>
</dbReference>
<dbReference type="RefSeq" id="WP_244453208.1">
    <property type="nucleotide sequence ID" value="NZ_JAALLH010000001.1"/>
</dbReference>
<dbReference type="InterPro" id="IPR011047">
    <property type="entry name" value="Quinoprotein_ADH-like_sf"/>
</dbReference>
<dbReference type="EMBL" id="JAALLH010000001">
    <property type="protein sequence ID" value="NIY68487.1"/>
    <property type="molecule type" value="Genomic_DNA"/>
</dbReference>
<dbReference type="AlphaFoldDB" id="A0A7X5X8H0"/>
<protein>
    <recommendedName>
        <fullName evidence="4">Secreted protein</fullName>
    </recommendedName>
</protein>
<dbReference type="SUPFAM" id="SSF50998">
    <property type="entry name" value="Quinoprotein alcohol dehydrogenase-like"/>
    <property type="match status" value="1"/>
</dbReference>
<evidence type="ECO:0008006" key="4">
    <source>
        <dbReference type="Google" id="ProtNLM"/>
    </source>
</evidence>
<evidence type="ECO:0000313" key="3">
    <source>
        <dbReference type="Proteomes" id="UP000536624"/>
    </source>
</evidence>
<feature type="region of interest" description="Disordered" evidence="1">
    <location>
        <begin position="54"/>
        <end position="75"/>
    </location>
</feature>
<feature type="compositionally biased region" description="Basic residues" evidence="1">
    <location>
        <begin position="21"/>
        <end position="34"/>
    </location>
</feature>
<proteinExistence type="predicted"/>